<dbReference type="Gene3D" id="2.60.40.380">
    <property type="entry name" value="Purple acid phosphatase-like, N-terminal"/>
    <property type="match status" value="1"/>
</dbReference>
<accession>A0AAW1P232</accession>
<dbReference type="Pfam" id="PF17808">
    <property type="entry name" value="fn3_PAP"/>
    <property type="match status" value="1"/>
</dbReference>
<dbReference type="InterPro" id="IPR040974">
    <property type="entry name" value="Fn3_PAP"/>
</dbReference>
<reference evidence="3 4" key="1">
    <citation type="journal article" date="2024" name="Nat. Commun.">
        <title>Phylogenomics reveals the evolutionary origins of lichenization in chlorophyte algae.</title>
        <authorList>
            <person name="Puginier C."/>
            <person name="Libourel C."/>
            <person name="Otte J."/>
            <person name="Skaloud P."/>
            <person name="Haon M."/>
            <person name="Grisel S."/>
            <person name="Petersen M."/>
            <person name="Berrin J.G."/>
            <person name="Delaux P.M."/>
            <person name="Dal Grande F."/>
            <person name="Keller J."/>
        </authorList>
    </citation>
    <scope>NUCLEOTIDE SEQUENCE [LARGE SCALE GENOMIC DNA]</scope>
    <source>
        <strain evidence="3 4">SAG 2036</strain>
    </source>
</reference>
<gene>
    <name evidence="3" type="ORF">WJX73_005521</name>
</gene>
<comment type="caution">
    <text evidence="3">The sequence shown here is derived from an EMBL/GenBank/DDBJ whole genome shotgun (WGS) entry which is preliminary data.</text>
</comment>
<evidence type="ECO:0000313" key="4">
    <source>
        <dbReference type="Proteomes" id="UP001465755"/>
    </source>
</evidence>
<dbReference type="EMBL" id="JALJOQ010000077">
    <property type="protein sequence ID" value="KAK9801333.1"/>
    <property type="molecule type" value="Genomic_DNA"/>
</dbReference>
<dbReference type="SUPFAM" id="SSF49363">
    <property type="entry name" value="Purple acid phosphatase, N-terminal domain"/>
    <property type="match status" value="1"/>
</dbReference>
<feature type="chain" id="PRO_5043923551" description="Purple acid phosphatase Fn3-like domain-containing protein" evidence="1">
    <location>
        <begin position="21"/>
        <end position="264"/>
    </location>
</feature>
<protein>
    <recommendedName>
        <fullName evidence="2">Purple acid phosphatase Fn3-like domain-containing protein</fullName>
    </recommendedName>
</protein>
<proteinExistence type="predicted"/>
<dbReference type="PANTHER" id="PTHR45778">
    <property type="entry name" value="PURPLE ACID PHOSPHATASE-RELATED"/>
    <property type="match status" value="1"/>
</dbReference>
<keyword evidence="1" id="KW-0732">Signal</keyword>
<name>A0AAW1P232_9CHLO</name>
<feature type="domain" description="Purple acid phosphatase Fn3-like" evidence="2">
    <location>
        <begin position="48"/>
        <end position="132"/>
    </location>
</feature>
<sequence>MRAHILAACGCILLLGLASAQPEAKNNPQVSTAPLIAPSVGPTAGQGPVEINVNITSFKNRDWVEVAWSGVETPGADDAIAAVFVGMNLTLSVPLRYKFAVRDPEYLSTGSGNLTFQLLNQREDMQFLFFSNLSKSGNFSQAEVIGDYTVSFIGNTTTYTIDEMCGYPANATGWIDPGTINYVLVSGLNPSTKYYYQVGDPSFGYSQEFVMLTGPKVGATSSILGLANADPGHALRDDAYEWEVSLPHAQRRCFLLLLQTDLAW</sequence>
<dbReference type="InterPro" id="IPR008963">
    <property type="entry name" value="Purple_acid_Pase-like_N"/>
</dbReference>
<dbReference type="PANTHER" id="PTHR45778:SF3">
    <property type="entry name" value="PURPLE ACID PHOSPHATASE"/>
    <property type="match status" value="1"/>
</dbReference>
<evidence type="ECO:0000256" key="1">
    <source>
        <dbReference type="SAM" id="SignalP"/>
    </source>
</evidence>
<evidence type="ECO:0000313" key="3">
    <source>
        <dbReference type="EMBL" id="KAK9801333.1"/>
    </source>
</evidence>
<evidence type="ECO:0000259" key="2">
    <source>
        <dbReference type="Pfam" id="PF17808"/>
    </source>
</evidence>
<keyword evidence="4" id="KW-1185">Reference proteome</keyword>
<dbReference type="GO" id="GO:0046872">
    <property type="term" value="F:metal ion binding"/>
    <property type="evidence" value="ECO:0007669"/>
    <property type="project" value="InterPro"/>
</dbReference>
<dbReference type="Proteomes" id="UP001465755">
    <property type="component" value="Unassembled WGS sequence"/>
</dbReference>
<dbReference type="GO" id="GO:0003993">
    <property type="term" value="F:acid phosphatase activity"/>
    <property type="evidence" value="ECO:0007669"/>
    <property type="project" value="InterPro"/>
</dbReference>
<organism evidence="3 4">
    <name type="scientific">Symbiochloris irregularis</name>
    <dbReference type="NCBI Taxonomy" id="706552"/>
    <lineage>
        <taxon>Eukaryota</taxon>
        <taxon>Viridiplantae</taxon>
        <taxon>Chlorophyta</taxon>
        <taxon>core chlorophytes</taxon>
        <taxon>Trebouxiophyceae</taxon>
        <taxon>Trebouxiales</taxon>
        <taxon>Trebouxiaceae</taxon>
        <taxon>Symbiochloris</taxon>
    </lineage>
</organism>
<feature type="signal peptide" evidence="1">
    <location>
        <begin position="1"/>
        <end position="20"/>
    </location>
</feature>
<dbReference type="AlphaFoldDB" id="A0AAW1P232"/>